<evidence type="ECO:0000256" key="1">
    <source>
        <dbReference type="PROSITE-ProRule" id="PRU00339"/>
    </source>
</evidence>
<evidence type="ECO:0000256" key="2">
    <source>
        <dbReference type="SAM" id="MobiDB-lite"/>
    </source>
</evidence>
<proteinExistence type="predicted"/>
<dbReference type="Pfam" id="PF13877">
    <property type="entry name" value="RPAP3_C"/>
    <property type="match status" value="1"/>
</dbReference>
<dbReference type="InterPro" id="IPR025986">
    <property type="entry name" value="RPAP3-like_C"/>
</dbReference>
<comment type="caution">
    <text evidence="4">The sequence shown here is derived from an EMBL/GenBank/DDBJ whole genome shotgun (WGS) entry which is preliminary data.</text>
</comment>
<keyword evidence="1" id="KW-0802">TPR repeat</keyword>
<dbReference type="SUPFAM" id="SSF48452">
    <property type="entry name" value="TPR-like"/>
    <property type="match status" value="1"/>
</dbReference>
<evidence type="ECO:0000259" key="3">
    <source>
        <dbReference type="Pfam" id="PF13877"/>
    </source>
</evidence>
<feature type="compositionally biased region" description="Acidic residues" evidence="2">
    <location>
        <begin position="127"/>
        <end position="137"/>
    </location>
</feature>
<dbReference type="EMBL" id="LGRX02021168">
    <property type="protein sequence ID" value="KAK3256981.1"/>
    <property type="molecule type" value="Genomic_DNA"/>
</dbReference>
<keyword evidence="5" id="KW-1185">Reference proteome</keyword>
<dbReference type="Gene3D" id="1.25.40.10">
    <property type="entry name" value="Tetratricopeptide repeat domain"/>
    <property type="match status" value="1"/>
</dbReference>
<accession>A0AAE0KQE4</accession>
<dbReference type="Pfam" id="PF00515">
    <property type="entry name" value="TPR_1"/>
    <property type="match status" value="1"/>
</dbReference>
<dbReference type="Proteomes" id="UP001190700">
    <property type="component" value="Unassembled WGS sequence"/>
</dbReference>
<name>A0AAE0KQE4_9CHLO</name>
<feature type="repeat" description="TPR" evidence="1">
    <location>
        <begin position="241"/>
        <end position="274"/>
    </location>
</feature>
<dbReference type="AlphaFoldDB" id="A0AAE0KQE4"/>
<dbReference type="PANTHER" id="PTHR47329:SF1">
    <property type="entry name" value="OS05G0129900 PROTEIN"/>
    <property type="match status" value="1"/>
</dbReference>
<evidence type="ECO:0000313" key="5">
    <source>
        <dbReference type="Proteomes" id="UP001190700"/>
    </source>
</evidence>
<feature type="region of interest" description="Disordered" evidence="2">
    <location>
        <begin position="313"/>
        <end position="381"/>
    </location>
</feature>
<reference evidence="4 5" key="1">
    <citation type="journal article" date="2015" name="Genome Biol. Evol.">
        <title>Comparative Genomics of a Bacterivorous Green Alga Reveals Evolutionary Causalities and Consequences of Phago-Mixotrophic Mode of Nutrition.</title>
        <authorList>
            <person name="Burns J.A."/>
            <person name="Paasch A."/>
            <person name="Narechania A."/>
            <person name="Kim E."/>
        </authorList>
    </citation>
    <scope>NUCLEOTIDE SEQUENCE [LARGE SCALE GENOMIC DNA]</scope>
    <source>
        <strain evidence="4 5">PLY_AMNH</strain>
    </source>
</reference>
<dbReference type="PANTHER" id="PTHR47329">
    <property type="entry name" value="OS05G0129900 PROTEIN"/>
    <property type="match status" value="1"/>
</dbReference>
<feature type="compositionally biased region" description="Basic and acidic residues" evidence="2">
    <location>
        <begin position="80"/>
        <end position="104"/>
    </location>
</feature>
<protein>
    <recommendedName>
        <fullName evidence="3">RNA-polymerase II-associated protein 3-like C-terminal domain-containing protein</fullName>
    </recommendedName>
</protein>
<feature type="domain" description="RNA-polymerase II-associated protein 3-like C-terminal" evidence="3">
    <location>
        <begin position="413"/>
        <end position="508"/>
    </location>
</feature>
<sequence>MASRSTMDIQMQIRENSMEMSSYLSDLNDWSSEIKHKDDALKKGKLPASQVPAPASAPPPVRGRVAQKIPETSKPASKPVSERKQKKREEARKLQEARKDEANKAGHTYDYFKDKWDKFDIDKALEEVDEESSEDDEPTKPSGAAQKGTPLRPGDIGRPAEQEAPKSNNDAAFAEKEKDKGNECYKKADYGGAMDCYSKSISLQPTCVAYANRAMAEIKLGKFQEAERDCSAALELDPVYIKALSRRGTARRHLGKYLESVTDFEAAILLEPGSKIHSQERVTSQALFEAAEKLHMTEPRSILTVRPIVRPVTAKAEVSTSDPDATAAATTTDKEARQQAGHSNKIKRRERTEAETEEQTSVPHEDESPPAEPSAGAGAVTRGKDLVASAESAAVSLEAKRATKAKQDGWPIPKSGLEFERTWKLLGQDEEARIAFIKKLTPTSLPKIFKDSLSASILCSLLRAILGFISTEGRSEPDDDDSLVALLEGLVTVPRFDMTVMFLTGKDKKEVQGLWDTALKSQGRAAQRLVTLRKKYKL</sequence>
<gene>
    <name evidence="4" type="ORF">CYMTET_33915</name>
</gene>
<dbReference type="PROSITE" id="PS50005">
    <property type="entry name" value="TPR"/>
    <property type="match status" value="1"/>
</dbReference>
<feature type="region of interest" description="Disordered" evidence="2">
    <location>
        <begin position="35"/>
        <end position="107"/>
    </location>
</feature>
<dbReference type="InterPro" id="IPR011990">
    <property type="entry name" value="TPR-like_helical_dom_sf"/>
</dbReference>
<organism evidence="4 5">
    <name type="scientific">Cymbomonas tetramitiformis</name>
    <dbReference type="NCBI Taxonomy" id="36881"/>
    <lineage>
        <taxon>Eukaryota</taxon>
        <taxon>Viridiplantae</taxon>
        <taxon>Chlorophyta</taxon>
        <taxon>Pyramimonadophyceae</taxon>
        <taxon>Pyramimonadales</taxon>
        <taxon>Pyramimonadaceae</taxon>
        <taxon>Cymbomonas</taxon>
    </lineage>
</organism>
<dbReference type="SMART" id="SM00028">
    <property type="entry name" value="TPR"/>
    <property type="match status" value="3"/>
</dbReference>
<dbReference type="InterPro" id="IPR019734">
    <property type="entry name" value="TPR_rpt"/>
</dbReference>
<feature type="region of interest" description="Disordered" evidence="2">
    <location>
        <begin position="124"/>
        <end position="178"/>
    </location>
</feature>
<evidence type="ECO:0000313" key="4">
    <source>
        <dbReference type="EMBL" id="KAK3256981.1"/>
    </source>
</evidence>